<gene>
    <name evidence="2" type="primary">folE2</name>
    <name evidence="4" type="ORF">BE15_30475</name>
</gene>
<sequence length="288" mass="31951">MEDVQGRRDARGIPINQAGVSDLAYPIVVLDRAHERQHTIAKISMSVGLPHDFKGTHMSRFIEVLEEHRGEVTVRTLPRILRALRERLHAETAQVKVVFPYFLERRAPVSGACGLIDYECSLTGETSGTSEDFVLGVRVPVTTLCPCSKAISDYGAHNQRTYVTIEVRGTSPTPDPSNFIWIEELVEVAEASASAPVYPLLKRPDERHVTMQAYDNPAFVEDVVRDVALKLQEDPRVAWFRVHAKSDESIHNHSAFAQVEQARSGRQEPPQRPLGGGSGSGVAPRPFL</sequence>
<evidence type="ECO:0000313" key="5">
    <source>
        <dbReference type="Proteomes" id="UP000075260"/>
    </source>
</evidence>
<dbReference type="Gene3D" id="3.10.270.10">
    <property type="entry name" value="Urate Oxidase"/>
    <property type="match status" value="1"/>
</dbReference>
<reference evidence="4 5" key="1">
    <citation type="submission" date="2014-02" db="EMBL/GenBank/DDBJ databases">
        <title>The small core and large imbalanced accessory genome model reveals a collaborative survival strategy of Sorangium cellulosum strains in nature.</title>
        <authorList>
            <person name="Han K."/>
            <person name="Peng R."/>
            <person name="Blom J."/>
            <person name="Li Y.-Z."/>
        </authorList>
    </citation>
    <scope>NUCLEOTIDE SEQUENCE [LARGE SCALE GENOMIC DNA]</scope>
    <source>
        <strain evidence="4 5">So0008-312</strain>
    </source>
</reference>
<feature type="site" description="May be catalytically important" evidence="2">
    <location>
        <position position="145"/>
    </location>
</feature>
<name>A0A150QTE0_SORCE</name>
<organism evidence="4 5">
    <name type="scientific">Sorangium cellulosum</name>
    <name type="common">Polyangium cellulosum</name>
    <dbReference type="NCBI Taxonomy" id="56"/>
    <lineage>
        <taxon>Bacteria</taxon>
        <taxon>Pseudomonadati</taxon>
        <taxon>Myxococcota</taxon>
        <taxon>Polyangia</taxon>
        <taxon>Polyangiales</taxon>
        <taxon>Polyangiaceae</taxon>
        <taxon>Sorangium</taxon>
    </lineage>
</organism>
<accession>A0A150QTE0</accession>
<dbReference type="GO" id="GO:0003934">
    <property type="term" value="F:GTP cyclohydrolase I activity"/>
    <property type="evidence" value="ECO:0007669"/>
    <property type="project" value="UniProtKB-UniRule"/>
</dbReference>
<dbReference type="OrthoDB" id="9774824at2"/>
<dbReference type="PANTHER" id="PTHR36445:SF1">
    <property type="entry name" value="GTP CYCLOHYDROLASE MPTA"/>
    <property type="match status" value="1"/>
</dbReference>
<dbReference type="Pfam" id="PF02649">
    <property type="entry name" value="GCHY-1"/>
    <property type="match status" value="1"/>
</dbReference>
<comment type="caution">
    <text evidence="4">The sequence shown here is derived from an EMBL/GenBank/DDBJ whole genome shotgun (WGS) entry which is preliminary data.</text>
</comment>
<comment type="similarity">
    <text evidence="2">Belongs to the GTP cyclohydrolase IV family.</text>
</comment>
<evidence type="ECO:0000256" key="1">
    <source>
        <dbReference type="ARBA" id="ARBA00022801"/>
    </source>
</evidence>
<comment type="function">
    <text evidence="2">Converts GTP to 7,8-dihydroneopterin triphosphate.</text>
</comment>
<dbReference type="RefSeq" id="WP_061607382.1">
    <property type="nucleotide sequence ID" value="NZ_JEMA01000372.1"/>
</dbReference>
<protein>
    <recommendedName>
        <fullName evidence="2">GTP cyclohydrolase FolE2</fullName>
        <ecNumber evidence="2">3.5.4.16</ecNumber>
    </recommendedName>
</protein>
<dbReference type="GO" id="GO:0046654">
    <property type="term" value="P:tetrahydrofolate biosynthetic process"/>
    <property type="evidence" value="ECO:0007669"/>
    <property type="project" value="UniProtKB-UniRule"/>
</dbReference>
<dbReference type="HAMAP" id="MF_01527_B">
    <property type="entry name" value="GTP_cyclohydrol_B"/>
    <property type="match status" value="1"/>
</dbReference>
<dbReference type="EC" id="3.5.4.16" evidence="2"/>
<dbReference type="InterPro" id="IPR003801">
    <property type="entry name" value="GTP_cyclohydrolase_FolE2/MptA"/>
</dbReference>
<dbReference type="PANTHER" id="PTHR36445">
    <property type="entry name" value="GTP CYCLOHYDROLASE MPTA"/>
    <property type="match status" value="1"/>
</dbReference>
<evidence type="ECO:0000313" key="4">
    <source>
        <dbReference type="EMBL" id="KYF70838.1"/>
    </source>
</evidence>
<evidence type="ECO:0000256" key="2">
    <source>
        <dbReference type="HAMAP-Rule" id="MF_01527"/>
    </source>
</evidence>
<dbReference type="EMBL" id="JEMA01000372">
    <property type="protein sequence ID" value="KYF70838.1"/>
    <property type="molecule type" value="Genomic_DNA"/>
</dbReference>
<dbReference type="AlphaFoldDB" id="A0A150QTE0"/>
<comment type="catalytic activity">
    <reaction evidence="2">
        <text>GTP + H2O = 7,8-dihydroneopterin 3'-triphosphate + formate + H(+)</text>
        <dbReference type="Rhea" id="RHEA:17473"/>
        <dbReference type="ChEBI" id="CHEBI:15377"/>
        <dbReference type="ChEBI" id="CHEBI:15378"/>
        <dbReference type="ChEBI" id="CHEBI:15740"/>
        <dbReference type="ChEBI" id="CHEBI:37565"/>
        <dbReference type="ChEBI" id="CHEBI:58462"/>
        <dbReference type="EC" id="3.5.4.16"/>
    </reaction>
</comment>
<dbReference type="NCBIfam" id="NF010200">
    <property type="entry name" value="PRK13674.1-1"/>
    <property type="match status" value="1"/>
</dbReference>
<feature type="region of interest" description="Disordered" evidence="3">
    <location>
        <begin position="258"/>
        <end position="288"/>
    </location>
</feature>
<comment type="pathway">
    <text evidence="2">Cofactor biosynthesis; 7,8-dihydroneopterin triphosphate biosynthesis; 7,8-dihydroneopterin triphosphate from GTP: step 1/1.</text>
</comment>
<evidence type="ECO:0000256" key="3">
    <source>
        <dbReference type="SAM" id="MobiDB-lite"/>
    </source>
</evidence>
<dbReference type="InterPro" id="IPR022838">
    <property type="entry name" value="GTP_cyclohydrolase_FolE2"/>
</dbReference>
<proteinExistence type="inferred from homology"/>
<keyword evidence="1 2" id="KW-0378">Hydrolase</keyword>
<dbReference type="UniPathway" id="UPA00848">
    <property type="reaction ID" value="UER00151"/>
</dbReference>
<dbReference type="Proteomes" id="UP000075260">
    <property type="component" value="Unassembled WGS sequence"/>
</dbReference>